<evidence type="ECO:0000313" key="3">
    <source>
        <dbReference type="EMBL" id="KAG0586693.1"/>
    </source>
</evidence>
<dbReference type="Proteomes" id="UP000822688">
    <property type="component" value="Chromosome 2"/>
</dbReference>
<sequence>MFFRLVKPWSSHNNSPRVTTPPGENYSTVFLPAPTSKAKAPIITLKIREALRNLSCRDQESMEEEISQLKRALLEKEMELRRRKVQAANIEAENRKLAKDIETLEMNSNVGGPRTGSPRRLRSKIAGLKVMLEEAHNTCELQAIELYELRRDIRLTHARELEVERNVYATEVRRLQQLVKKLKLANGRIGHENRVVGRLKAKNHHLEVMNLRLSSCLSASLSQIPRNPRTPVTPRTPRTPRTPCRTPRTPALQHDAALFQHTL</sequence>
<feature type="region of interest" description="Disordered" evidence="2">
    <location>
        <begin position="222"/>
        <end position="251"/>
    </location>
</feature>
<protein>
    <submittedName>
        <fullName evidence="3">Uncharacterized protein</fullName>
    </submittedName>
</protein>
<feature type="coiled-coil region" evidence="1">
    <location>
        <begin position="59"/>
        <end position="107"/>
    </location>
</feature>
<feature type="compositionally biased region" description="Low complexity" evidence="2">
    <location>
        <begin position="222"/>
        <end position="250"/>
    </location>
</feature>
<name>A0A8T0IWG5_CERPU</name>
<evidence type="ECO:0000313" key="4">
    <source>
        <dbReference type="Proteomes" id="UP000822688"/>
    </source>
</evidence>
<organism evidence="3 4">
    <name type="scientific">Ceratodon purpureus</name>
    <name type="common">Fire moss</name>
    <name type="synonym">Dicranum purpureum</name>
    <dbReference type="NCBI Taxonomy" id="3225"/>
    <lineage>
        <taxon>Eukaryota</taxon>
        <taxon>Viridiplantae</taxon>
        <taxon>Streptophyta</taxon>
        <taxon>Embryophyta</taxon>
        <taxon>Bryophyta</taxon>
        <taxon>Bryophytina</taxon>
        <taxon>Bryopsida</taxon>
        <taxon>Dicranidae</taxon>
        <taxon>Pseudoditrichales</taxon>
        <taxon>Ditrichaceae</taxon>
        <taxon>Ceratodon</taxon>
    </lineage>
</organism>
<evidence type="ECO:0000256" key="1">
    <source>
        <dbReference type="SAM" id="Coils"/>
    </source>
</evidence>
<proteinExistence type="predicted"/>
<keyword evidence="4" id="KW-1185">Reference proteome</keyword>
<gene>
    <name evidence="3" type="ORF">KC19_2G109600</name>
</gene>
<comment type="caution">
    <text evidence="3">The sequence shown here is derived from an EMBL/GenBank/DDBJ whole genome shotgun (WGS) entry which is preliminary data.</text>
</comment>
<accession>A0A8T0IWG5</accession>
<dbReference type="AlphaFoldDB" id="A0A8T0IWG5"/>
<dbReference type="EMBL" id="CM026422">
    <property type="protein sequence ID" value="KAG0586693.1"/>
    <property type="molecule type" value="Genomic_DNA"/>
</dbReference>
<keyword evidence="1" id="KW-0175">Coiled coil</keyword>
<evidence type="ECO:0000256" key="2">
    <source>
        <dbReference type="SAM" id="MobiDB-lite"/>
    </source>
</evidence>
<reference evidence="3" key="1">
    <citation type="submission" date="2020-06" db="EMBL/GenBank/DDBJ databases">
        <title>WGS assembly of Ceratodon purpureus strain R40.</title>
        <authorList>
            <person name="Carey S.B."/>
            <person name="Jenkins J."/>
            <person name="Shu S."/>
            <person name="Lovell J.T."/>
            <person name="Sreedasyam A."/>
            <person name="Maumus F."/>
            <person name="Tiley G.P."/>
            <person name="Fernandez-Pozo N."/>
            <person name="Barry K."/>
            <person name="Chen C."/>
            <person name="Wang M."/>
            <person name="Lipzen A."/>
            <person name="Daum C."/>
            <person name="Saski C.A."/>
            <person name="Payton A.C."/>
            <person name="Mcbreen J.C."/>
            <person name="Conrad R.E."/>
            <person name="Kollar L.M."/>
            <person name="Olsson S."/>
            <person name="Huttunen S."/>
            <person name="Landis J.B."/>
            <person name="Wickett N.J."/>
            <person name="Johnson M.G."/>
            <person name="Rensing S.A."/>
            <person name="Grimwood J."/>
            <person name="Schmutz J."/>
            <person name="Mcdaniel S.F."/>
        </authorList>
    </citation>
    <scope>NUCLEOTIDE SEQUENCE</scope>
    <source>
        <strain evidence="3">R40</strain>
    </source>
</reference>